<dbReference type="RefSeq" id="XP_058980087.1">
    <property type="nucleotide sequence ID" value="XM_059124104.1"/>
</dbReference>
<dbReference type="RefSeq" id="XP_058980086.1">
    <property type="nucleotide sequence ID" value="XM_059124103.1"/>
</dbReference>
<organism evidence="5">
    <name type="scientific">Musca domestica</name>
    <name type="common">House fly</name>
    <dbReference type="NCBI Taxonomy" id="7370"/>
    <lineage>
        <taxon>Eukaryota</taxon>
        <taxon>Metazoa</taxon>
        <taxon>Ecdysozoa</taxon>
        <taxon>Arthropoda</taxon>
        <taxon>Hexapoda</taxon>
        <taxon>Insecta</taxon>
        <taxon>Pterygota</taxon>
        <taxon>Neoptera</taxon>
        <taxon>Endopterygota</taxon>
        <taxon>Diptera</taxon>
        <taxon>Brachycera</taxon>
        <taxon>Muscomorpha</taxon>
        <taxon>Muscoidea</taxon>
        <taxon>Muscidae</taxon>
        <taxon>Musca</taxon>
    </lineage>
</organism>
<dbReference type="VEuPathDB" id="VectorBase:MDOA012473"/>
<dbReference type="PANTHER" id="PTHR10380">
    <property type="entry name" value="CUTICLE PROTEIN"/>
    <property type="match status" value="1"/>
</dbReference>
<dbReference type="OrthoDB" id="8123782at2759"/>
<evidence type="ECO:0000256" key="3">
    <source>
        <dbReference type="SAM" id="MobiDB-lite"/>
    </source>
</evidence>
<dbReference type="GO" id="GO:0062129">
    <property type="term" value="C:chitin-based extracellular matrix"/>
    <property type="evidence" value="ECO:0007669"/>
    <property type="project" value="TreeGrafter"/>
</dbReference>
<accession>A0A1I8N7V4</accession>
<dbReference type="RefSeq" id="XP_058980084.1">
    <property type="nucleotide sequence ID" value="XM_059124101.1"/>
</dbReference>
<dbReference type="Pfam" id="PF00379">
    <property type="entry name" value="Chitin_bind_4"/>
    <property type="match status" value="1"/>
</dbReference>
<protein>
    <submittedName>
        <fullName evidence="8 9">Larval cuticle protein 65Ag1-like</fullName>
    </submittedName>
    <submittedName>
        <fullName evidence="7">Larval cuticle protein 8</fullName>
    </submittedName>
</protein>
<dbReference type="KEGG" id="mde:131800453"/>
<keyword evidence="6" id="KW-1185">Reference proteome</keyword>
<dbReference type="GeneID" id="131800453"/>
<dbReference type="eggNOG" id="ENOG502TCU4">
    <property type="taxonomic scope" value="Eukaryota"/>
</dbReference>
<evidence type="ECO:0000313" key="9">
    <source>
        <dbReference type="RefSeq" id="XP_058980086.1"/>
    </source>
</evidence>
<gene>
    <name evidence="5" type="primary">101895591</name>
    <name evidence="7" type="synonym">LOC101895591</name>
    <name evidence="10" type="synonym">LOC131800453</name>
    <name evidence="8 9" type="synonym">LOC131803092</name>
</gene>
<evidence type="ECO:0000313" key="5">
    <source>
        <dbReference type="EnsemblMetazoa" id="MDOA012473-PE"/>
    </source>
</evidence>
<dbReference type="EnsemblMetazoa" id="MDOA012473-RF">
    <property type="protein sequence ID" value="MDOA012473-PF"/>
    <property type="gene ID" value="MDOA012473"/>
</dbReference>
<name>A0A1I8N7V4_MUSDO</name>
<feature type="compositionally biased region" description="Acidic residues" evidence="3">
    <location>
        <begin position="159"/>
        <end position="168"/>
    </location>
</feature>
<feature type="region of interest" description="Disordered" evidence="3">
    <location>
        <begin position="126"/>
        <end position="180"/>
    </location>
</feature>
<dbReference type="EnsemblMetazoa" id="MDOA012473-RD">
    <property type="protein sequence ID" value="MDOA012473-PD"/>
    <property type="gene ID" value="MDOA012473"/>
</dbReference>
<feature type="signal peptide" evidence="4">
    <location>
        <begin position="1"/>
        <end position="16"/>
    </location>
</feature>
<evidence type="ECO:0000256" key="4">
    <source>
        <dbReference type="SAM" id="SignalP"/>
    </source>
</evidence>
<evidence type="ECO:0000313" key="10">
    <source>
        <dbReference type="RefSeq" id="XP_058980087.1"/>
    </source>
</evidence>
<sequence>MKYLCVVMSLVGAACSASIGNADPEKTTTTQKPHIVEIMESSSSHNMDGSYSFHYRGADGTFREETAVVKDAGTEHQHLEITGAYSFFDADGKEVVVHYKAGDRGFVPEGNNIPEEISAAAKANSELPASTDIDERPKEIPITAKASSKLAASPNIVEGSDDSEEDDMFKETPQMPKRIY</sequence>
<dbReference type="GO" id="GO:0008010">
    <property type="term" value="F:structural constituent of chitin-based larval cuticle"/>
    <property type="evidence" value="ECO:0007669"/>
    <property type="project" value="TreeGrafter"/>
</dbReference>
<keyword evidence="1 2" id="KW-0193">Cuticle</keyword>
<evidence type="ECO:0000313" key="7">
    <source>
        <dbReference type="RefSeq" id="XP_011296415.1"/>
    </source>
</evidence>
<feature type="chain" id="PRO_5014271639" evidence="4">
    <location>
        <begin position="17"/>
        <end position="180"/>
    </location>
</feature>
<dbReference type="VEuPathDB" id="VectorBase:MDOMA2_017287"/>
<keyword evidence="4" id="KW-0732">Signal</keyword>
<dbReference type="InterPro" id="IPR000618">
    <property type="entry name" value="Insect_cuticle"/>
</dbReference>
<evidence type="ECO:0000313" key="8">
    <source>
        <dbReference type="RefSeq" id="XP_058980084.1"/>
    </source>
</evidence>
<dbReference type="VEuPathDB" id="VectorBase:MDOMA2_008520"/>
<dbReference type="AlphaFoldDB" id="A0A1I8N7V4"/>
<evidence type="ECO:0000313" key="6">
    <source>
        <dbReference type="Proteomes" id="UP001652621"/>
    </source>
</evidence>
<dbReference type="RefSeq" id="XP_011296415.1">
    <property type="nucleotide sequence ID" value="XM_011298113.2"/>
</dbReference>
<proteinExistence type="predicted"/>
<evidence type="ECO:0000256" key="1">
    <source>
        <dbReference type="ARBA" id="ARBA00022460"/>
    </source>
</evidence>
<evidence type="ECO:0000256" key="2">
    <source>
        <dbReference type="PROSITE-ProRule" id="PRU00497"/>
    </source>
</evidence>
<dbReference type="PANTHER" id="PTHR10380:SF233">
    <property type="entry name" value="CUTICULAR PROTEIN 47EB-RELATED"/>
    <property type="match status" value="1"/>
</dbReference>
<dbReference type="InterPro" id="IPR031311">
    <property type="entry name" value="CHIT_BIND_RR_consensus"/>
</dbReference>
<dbReference type="InterPro" id="IPR050468">
    <property type="entry name" value="Cuticle_Struct_Prot"/>
</dbReference>
<dbReference type="STRING" id="7370.A0A1I8N7V4"/>
<dbReference type="PROSITE" id="PS00233">
    <property type="entry name" value="CHIT_BIND_RR_1"/>
    <property type="match status" value="1"/>
</dbReference>
<dbReference type="Proteomes" id="UP001652621">
    <property type="component" value="Unplaced"/>
</dbReference>
<dbReference type="PROSITE" id="PS51257">
    <property type="entry name" value="PROKAR_LIPOPROTEIN"/>
    <property type="match status" value="1"/>
</dbReference>
<dbReference type="PROSITE" id="PS51155">
    <property type="entry name" value="CHIT_BIND_RR_2"/>
    <property type="match status" value="1"/>
</dbReference>
<reference evidence="5" key="1">
    <citation type="submission" date="2020-05" db="UniProtKB">
        <authorList>
            <consortium name="EnsemblMetazoa"/>
        </authorList>
    </citation>
    <scope>IDENTIFICATION</scope>
    <source>
        <strain evidence="5">Aabys</strain>
    </source>
</reference>
<dbReference type="EnsemblMetazoa" id="MDOA012473-RE">
    <property type="protein sequence ID" value="MDOA012473-PE"/>
    <property type="gene ID" value="MDOA012473"/>
</dbReference>
<reference evidence="8 9" key="2">
    <citation type="submission" date="2025-05" db="UniProtKB">
        <authorList>
            <consortium name="RefSeq"/>
        </authorList>
    </citation>
    <scope>IDENTIFICATION</scope>
    <source>
        <strain evidence="7 8">Aabys</strain>
        <tissue evidence="8 9">Whole body</tissue>
    </source>
</reference>